<name>A0A3N1H0A8_9PSEU</name>
<dbReference type="PRINTS" id="PR00081">
    <property type="entry name" value="GDHRDH"/>
</dbReference>
<protein>
    <submittedName>
        <fullName evidence="3">NADP-dependent 3-hydroxy acid dehydrogenase YdfG</fullName>
    </submittedName>
</protein>
<evidence type="ECO:0000313" key="3">
    <source>
        <dbReference type="EMBL" id="ROP35937.1"/>
    </source>
</evidence>
<dbReference type="InterPro" id="IPR002347">
    <property type="entry name" value="SDR_fam"/>
</dbReference>
<accession>A0A3N1H0A8</accession>
<evidence type="ECO:0000256" key="2">
    <source>
        <dbReference type="ARBA" id="ARBA00023002"/>
    </source>
</evidence>
<dbReference type="AlphaFoldDB" id="A0A3N1H0A8"/>
<comment type="caution">
    <text evidence="3">The sequence shown here is derived from an EMBL/GenBank/DDBJ whole genome shotgun (WGS) entry which is preliminary data.</text>
</comment>
<dbReference type="PANTHER" id="PTHR44196:SF1">
    <property type="entry name" value="DEHYDROGENASE_REDUCTASE SDR FAMILY MEMBER 7B"/>
    <property type="match status" value="1"/>
</dbReference>
<reference evidence="3 4" key="1">
    <citation type="submission" date="2018-11" db="EMBL/GenBank/DDBJ databases">
        <title>Sequencing the genomes of 1000 actinobacteria strains.</title>
        <authorList>
            <person name="Klenk H.-P."/>
        </authorList>
    </citation>
    <scope>NUCLEOTIDE SEQUENCE [LARGE SCALE GENOMIC DNA]</scope>
    <source>
        <strain evidence="3 4">DSM 44231</strain>
    </source>
</reference>
<dbReference type="PANTHER" id="PTHR44196">
    <property type="entry name" value="DEHYDROGENASE/REDUCTASE SDR FAMILY MEMBER 7B"/>
    <property type="match status" value="1"/>
</dbReference>
<dbReference type="Gene3D" id="3.40.50.720">
    <property type="entry name" value="NAD(P)-binding Rossmann-like Domain"/>
    <property type="match status" value="1"/>
</dbReference>
<dbReference type="GO" id="GO:0016491">
    <property type="term" value="F:oxidoreductase activity"/>
    <property type="evidence" value="ECO:0007669"/>
    <property type="project" value="UniProtKB-KW"/>
</dbReference>
<proteinExistence type="inferred from homology"/>
<dbReference type="Pfam" id="PF00106">
    <property type="entry name" value="adh_short"/>
    <property type="match status" value="1"/>
</dbReference>
<keyword evidence="4" id="KW-1185">Reference proteome</keyword>
<dbReference type="RefSeq" id="WP_123741998.1">
    <property type="nucleotide sequence ID" value="NZ_RJKM01000001.1"/>
</dbReference>
<sequence length="213" mass="23074">MTDTRLRHAVAGRTILLTGTSCAVTDAAARHLSRAGARVLVATHPAHRSTGEVWVYRADPAAPATMRVLAEQLLDEHDRLDIVIHTAGTPPKQPSARNSRHPINTHYVGPTTLIRGLLPALRDDGSAQLINVSPAHLRLPLPARWGGHRASKAAFDTWFRGLARKARGRGVTTTSVYTGLVGTDVVTLICDAITLRPRQIAPWWLKSGRAIGH</sequence>
<dbReference type="SUPFAM" id="SSF51735">
    <property type="entry name" value="NAD(P)-binding Rossmann-fold domains"/>
    <property type="match status" value="1"/>
</dbReference>
<dbReference type="InterPro" id="IPR036291">
    <property type="entry name" value="NAD(P)-bd_dom_sf"/>
</dbReference>
<evidence type="ECO:0000313" key="4">
    <source>
        <dbReference type="Proteomes" id="UP000268727"/>
    </source>
</evidence>
<gene>
    <name evidence="3" type="ORF">EDD40_1195</name>
</gene>
<dbReference type="OrthoDB" id="9810734at2"/>
<evidence type="ECO:0000256" key="1">
    <source>
        <dbReference type="ARBA" id="ARBA00006484"/>
    </source>
</evidence>
<dbReference type="Proteomes" id="UP000268727">
    <property type="component" value="Unassembled WGS sequence"/>
</dbReference>
<comment type="similarity">
    <text evidence="1">Belongs to the short-chain dehydrogenases/reductases (SDR) family.</text>
</comment>
<organism evidence="3 4">
    <name type="scientific">Saccharothrix texasensis</name>
    <dbReference type="NCBI Taxonomy" id="103734"/>
    <lineage>
        <taxon>Bacteria</taxon>
        <taxon>Bacillati</taxon>
        <taxon>Actinomycetota</taxon>
        <taxon>Actinomycetes</taxon>
        <taxon>Pseudonocardiales</taxon>
        <taxon>Pseudonocardiaceae</taxon>
        <taxon>Saccharothrix</taxon>
    </lineage>
</organism>
<dbReference type="GO" id="GO:0016020">
    <property type="term" value="C:membrane"/>
    <property type="evidence" value="ECO:0007669"/>
    <property type="project" value="TreeGrafter"/>
</dbReference>
<keyword evidence="2" id="KW-0560">Oxidoreductase</keyword>
<dbReference type="EMBL" id="RJKM01000001">
    <property type="protein sequence ID" value="ROP35937.1"/>
    <property type="molecule type" value="Genomic_DNA"/>
</dbReference>